<evidence type="ECO:0000256" key="5">
    <source>
        <dbReference type="SAM" id="MobiDB-lite"/>
    </source>
</evidence>
<keyword evidence="8" id="KW-1185">Reference proteome</keyword>
<evidence type="ECO:0000313" key="8">
    <source>
        <dbReference type="Proteomes" id="UP001465755"/>
    </source>
</evidence>
<dbReference type="Proteomes" id="UP001465755">
    <property type="component" value="Unassembled WGS sequence"/>
</dbReference>
<dbReference type="SUPFAM" id="SSF54928">
    <property type="entry name" value="RNA-binding domain, RBD"/>
    <property type="match status" value="1"/>
</dbReference>
<dbReference type="InterPro" id="IPR000504">
    <property type="entry name" value="RRM_dom"/>
</dbReference>
<dbReference type="InterPro" id="IPR012677">
    <property type="entry name" value="Nucleotide-bd_a/b_plait_sf"/>
</dbReference>
<dbReference type="SMART" id="SM00360">
    <property type="entry name" value="RRM"/>
    <property type="match status" value="1"/>
</dbReference>
<proteinExistence type="predicted"/>
<protein>
    <recommendedName>
        <fullName evidence="6">RRM domain-containing protein</fullName>
    </recommendedName>
</protein>
<feature type="domain" description="RRM" evidence="6">
    <location>
        <begin position="27"/>
        <end position="105"/>
    </location>
</feature>
<evidence type="ECO:0000313" key="7">
    <source>
        <dbReference type="EMBL" id="KAK9785094.1"/>
    </source>
</evidence>
<feature type="region of interest" description="Disordered" evidence="5">
    <location>
        <begin position="1"/>
        <end position="21"/>
    </location>
</feature>
<dbReference type="InterPro" id="IPR035979">
    <property type="entry name" value="RBD_domain_sf"/>
</dbReference>
<gene>
    <name evidence="7" type="ORF">WJX73_004322</name>
</gene>
<feature type="compositionally biased region" description="Basic and acidic residues" evidence="5">
    <location>
        <begin position="131"/>
        <end position="156"/>
    </location>
</feature>
<reference evidence="7 8" key="1">
    <citation type="journal article" date="2024" name="Nat. Commun.">
        <title>Phylogenomics reveals the evolutionary origins of lichenization in chlorophyte algae.</title>
        <authorList>
            <person name="Puginier C."/>
            <person name="Libourel C."/>
            <person name="Otte J."/>
            <person name="Skaloud P."/>
            <person name="Haon M."/>
            <person name="Grisel S."/>
            <person name="Petersen M."/>
            <person name="Berrin J.G."/>
            <person name="Delaux P.M."/>
            <person name="Dal Grande F."/>
            <person name="Keller J."/>
        </authorList>
    </citation>
    <scope>NUCLEOTIDE SEQUENCE [LARGE SCALE GENOMIC DNA]</scope>
    <source>
        <strain evidence="7 8">SAG 2036</strain>
    </source>
</reference>
<dbReference type="Pfam" id="PF00076">
    <property type="entry name" value="RRM_1"/>
    <property type="match status" value="1"/>
</dbReference>
<organism evidence="7 8">
    <name type="scientific">Symbiochloris irregularis</name>
    <dbReference type="NCBI Taxonomy" id="706552"/>
    <lineage>
        <taxon>Eukaryota</taxon>
        <taxon>Viridiplantae</taxon>
        <taxon>Chlorophyta</taxon>
        <taxon>core chlorophytes</taxon>
        <taxon>Trebouxiophyceae</taxon>
        <taxon>Trebouxiales</taxon>
        <taxon>Trebouxiaceae</taxon>
        <taxon>Symbiochloris</taxon>
    </lineage>
</organism>
<name>A0AAW1NKW0_9CHLO</name>
<comment type="caution">
    <text evidence="7">The sequence shown here is derived from an EMBL/GenBank/DDBJ whole genome shotgun (WGS) entry which is preliminary data.</text>
</comment>
<evidence type="ECO:0000256" key="3">
    <source>
        <dbReference type="ARBA" id="ARBA00023242"/>
    </source>
</evidence>
<dbReference type="PANTHER" id="PTHR46754">
    <property type="entry name" value="MKI67 FHA DOMAIN-INTERACTING NUCLEOLAR PHOSPHOPROTEIN"/>
    <property type="match status" value="1"/>
</dbReference>
<keyword evidence="3" id="KW-0539">Nucleus</keyword>
<evidence type="ECO:0000256" key="2">
    <source>
        <dbReference type="ARBA" id="ARBA00022884"/>
    </source>
</evidence>
<dbReference type="PROSITE" id="PS50102">
    <property type="entry name" value="RRM"/>
    <property type="match status" value="1"/>
</dbReference>
<evidence type="ECO:0000259" key="6">
    <source>
        <dbReference type="PROSITE" id="PS50102"/>
    </source>
</evidence>
<dbReference type="AlphaFoldDB" id="A0AAW1NKW0"/>
<evidence type="ECO:0000256" key="1">
    <source>
        <dbReference type="ARBA" id="ARBA00004604"/>
    </source>
</evidence>
<dbReference type="EMBL" id="JALJOQ010000319">
    <property type="protein sequence ID" value="KAK9785094.1"/>
    <property type="molecule type" value="Genomic_DNA"/>
</dbReference>
<comment type="subcellular location">
    <subcellularLocation>
        <location evidence="1">Nucleus</location>
        <location evidence="1">Nucleolus</location>
    </subcellularLocation>
</comment>
<dbReference type="GO" id="GO:0003723">
    <property type="term" value="F:RNA binding"/>
    <property type="evidence" value="ECO:0007669"/>
    <property type="project" value="UniProtKB-UniRule"/>
</dbReference>
<accession>A0AAW1NKW0</accession>
<evidence type="ECO:0000256" key="4">
    <source>
        <dbReference type="PROSITE-ProRule" id="PRU00176"/>
    </source>
</evidence>
<keyword evidence="2 4" id="KW-0694">RNA-binding</keyword>
<feature type="region of interest" description="Disordered" evidence="5">
    <location>
        <begin position="131"/>
        <end position="159"/>
    </location>
</feature>
<sequence length="187" mass="21456">MAPLTRSAAPAPTSAEAPSTSGQADSKVLYVGHLPHGFYEDELRGFFTQFGQVTRLRVSRNRRTGKSKNYAYLEFKAADVAAIAAEAMDGYFLFKQKLVCNLVPAADQHPELWKGANKSFAKIPWQRIERERHNKPKTAAEQEKHQQRALRRDEKRKQRIQAAGIEYDFEPLEKQLPKRARHMKYDD</sequence>
<dbReference type="Gene3D" id="3.30.70.330">
    <property type="match status" value="1"/>
</dbReference>
<dbReference type="CDD" id="cd12307">
    <property type="entry name" value="RRM_NIFK_like"/>
    <property type="match status" value="1"/>
</dbReference>
<dbReference type="GO" id="GO:0005730">
    <property type="term" value="C:nucleolus"/>
    <property type="evidence" value="ECO:0007669"/>
    <property type="project" value="UniProtKB-SubCell"/>
</dbReference>